<dbReference type="GO" id="GO:0016705">
    <property type="term" value="F:oxidoreductase activity, acting on paired donors, with incorporation or reduction of molecular oxygen"/>
    <property type="evidence" value="ECO:0007669"/>
    <property type="project" value="InterPro"/>
</dbReference>
<evidence type="ECO:0000256" key="3">
    <source>
        <dbReference type="ARBA" id="ARBA00022617"/>
    </source>
</evidence>
<gene>
    <name evidence="9" type="ORF">CRG98_022500</name>
</gene>
<keyword evidence="4" id="KW-0479">Metal-binding</keyword>
<comment type="similarity">
    <text evidence="2">Belongs to the cytochrome P450 family.</text>
</comment>
<evidence type="ECO:0000256" key="5">
    <source>
        <dbReference type="ARBA" id="ARBA00023002"/>
    </source>
</evidence>
<dbReference type="Proteomes" id="UP000233551">
    <property type="component" value="Unassembled WGS sequence"/>
</dbReference>
<evidence type="ECO:0000313" key="10">
    <source>
        <dbReference type="Proteomes" id="UP000233551"/>
    </source>
</evidence>
<keyword evidence="10" id="KW-1185">Reference proteome</keyword>
<evidence type="ECO:0000256" key="7">
    <source>
        <dbReference type="ARBA" id="ARBA00023033"/>
    </source>
</evidence>
<keyword evidence="8" id="KW-1133">Transmembrane helix</keyword>
<keyword evidence="5" id="KW-0560">Oxidoreductase</keyword>
<keyword evidence="3" id="KW-0349">Heme</keyword>
<keyword evidence="7" id="KW-0503">Monooxygenase</keyword>
<name>A0A2I0JNL7_PUNGR</name>
<organism evidence="9 10">
    <name type="scientific">Punica granatum</name>
    <name type="common">Pomegranate</name>
    <dbReference type="NCBI Taxonomy" id="22663"/>
    <lineage>
        <taxon>Eukaryota</taxon>
        <taxon>Viridiplantae</taxon>
        <taxon>Streptophyta</taxon>
        <taxon>Embryophyta</taxon>
        <taxon>Tracheophyta</taxon>
        <taxon>Spermatophyta</taxon>
        <taxon>Magnoliopsida</taxon>
        <taxon>eudicotyledons</taxon>
        <taxon>Gunneridae</taxon>
        <taxon>Pentapetalae</taxon>
        <taxon>rosids</taxon>
        <taxon>malvids</taxon>
        <taxon>Myrtales</taxon>
        <taxon>Lythraceae</taxon>
        <taxon>Punica</taxon>
    </lineage>
</organism>
<accession>A0A2I0JNL7</accession>
<dbReference type="PANTHER" id="PTHR47946:SF4">
    <property type="entry name" value="CYTOCHROME P450 FAMILY 78 PROTEIN"/>
    <property type="match status" value="1"/>
</dbReference>
<evidence type="ECO:0000256" key="6">
    <source>
        <dbReference type="ARBA" id="ARBA00023004"/>
    </source>
</evidence>
<comment type="cofactor">
    <cofactor evidence="1">
        <name>heme</name>
        <dbReference type="ChEBI" id="CHEBI:30413"/>
    </cofactor>
</comment>
<evidence type="ECO:0000256" key="2">
    <source>
        <dbReference type="ARBA" id="ARBA00010617"/>
    </source>
</evidence>
<dbReference type="PANTHER" id="PTHR47946">
    <property type="entry name" value="CYTOCHROME P450 78A7-RELATED"/>
    <property type="match status" value="1"/>
</dbReference>
<dbReference type="STRING" id="22663.A0A2I0JNL7"/>
<dbReference type="EMBL" id="PGOL01001535">
    <property type="protein sequence ID" value="PKI57106.1"/>
    <property type="molecule type" value="Genomic_DNA"/>
</dbReference>
<dbReference type="InterPro" id="IPR051996">
    <property type="entry name" value="Cytochrome_P450_78A"/>
</dbReference>
<evidence type="ECO:0000256" key="1">
    <source>
        <dbReference type="ARBA" id="ARBA00001971"/>
    </source>
</evidence>
<reference evidence="9 10" key="1">
    <citation type="submission" date="2017-11" db="EMBL/GenBank/DDBJ databases">
        <title>De-novo sequencing of pomegranate (Punica granatum L.) genome.</title>
        <authorList>
            <person name="Akparov Z."/>
            <person name="Amiraslanov A."/>
            <person name="Hajiyeva S."/>
            <person name="Abbasov M."/>
            <person name="Kaur K."/>
            <person name="Hamwieh A."/>
            <person name="Solovyev V."/>
            <person name="Salamov A."/>
            <person name="Braich B."/>
            <person name="Kosarev P."/>
            <person name="Mahmoud A."/>
            <person name="Hajiyev E."/>
            <person name="Babayeva S."/>
            <person name="Izzatullayeva V."/>
            <person name="Mammadov A."/>
            <person name="Mammadov A."/>
            <person name="Sharifova S."/>
            <person name="Ojaghi J."/>
            <person name="Eynullazada K."/>
            <person name="Bayramov B."/>
            <person name="Abdulazimova A."/>
            <person name="Shahmuradov I."/>
        </authorList>
    </citation>
    <scope>NUCLEOTIDE SEQUENCE [LARGE SCALE GENOMIC DNA]</scope>
    <source>
        <strain evidence="10">cv. AG2017</strain>
        <tissue evidence="9">Leaf</tissue>
    </source>
</reference>
<feature type="transmembrane region" description="Helical" evidence="8">
    <location>
        <begin position="34"/>
        <end position="52"/>
    </location>
</feature>
<evidence type="ECO:0000313" key="9">
    <source>
        <dbReference type="EMBL" id="PKI57106.1"/>
    </source>
</evidence>
<dbReference type="SUPFAM" id="SSF48264">
    <property type="entry name" value="Cytochrome P450"/>
    <property type="match status" value="1"/>
</dbReference>
<dbReference type="AlphaFoldDB" id="A0A2I0JNL7"/>
<dbReference type="GO" id="GO:0004497">
    <property type="term" value="F:monooxygenase activity"/>
    <property type="evidence" value="ECO:0007669"/>
    <property type="project" value="UniProtKB-KW"/>
</dbReference>
<keyword evidence="6" id="KW-0408">Iron</keyword>
<keyword evidence="8" id="KW-0812">Transmembrane</keyword>
<dbReference type="GO" id="GO:0020037">
    <property type="term" value="F:heme binding"/>
    <property type="evidence" value="ECO:0007669"/>
    <property type="project" value="InterPro"/>
</dbReference>
<sequence length="233" mass="26029">MDSTMSRSVDMTWLVFVLLAVLEMNSMFNSFFVLFYIFLMTLSIGLVTWAVTARGSAWKNVRNHFGKVPIPGPRGLPFLGSLFSMSHGLAHRTLARMASSRATTQLMAFSLGSIPVVVASEPQMAREILTSPNFADPPLKKSAKSLLFGLSFQVNMGLGPYKPNENLIWHQSLDYAYACCAHPNFVWSGHACARLNATRLRSVHLPGDARRTHVRKSRHLLFYDPKVEGRQVT</sequence>
<comment type="caution">
    <text evidence="9">The sequence shown here is derived from an EMBL/GenBank/DDBJ whole genome shotgun (WGS) entry which is preliminary data.</text>
</comment>
<proteinExistence type="inferred from homology"/>
<dbReference type="GO" id="GO:0005506">
    <property type="term" value="F:iron ion binding"/>
    <property type="evidence" value="ECO:0007669"/>
    <property type="project" value="InterPro"/>
</dbReference>
<dbReference type="InterPro" id="IPR036396">
    <property type="entry name" value="Cyt_P450_sf"/>
</dbReference>
<keyword evidence="8" id="KW-0472">Membrane</keyword>
<protein>
    <submittedName>
        <fullName evidence="9">Uncharacterized protein</fullName>
    </submittedName>
</protein>
<evidence type="ECO:0000256" key="8">
    <source>
        <dbReference type="SAM" id="Phobius"/>
    </source>
</evidence>
<dbReference type="Gene3D" id="1.10.630.10">
    <property type="entry name" value="Cytochrome P450"/>
    <property type="match status" value="1"/>
</dbReference>
<evidence type="ECO:0000256" key="4">
    <source>
        <dbReference type="ARBA" id="ARBA00022723"/>
    </source>
</evidence>